<dbReference type="Pfam" id="PF03717">
    <property type="entry name" value="PBP_dimer"/>
    <property type="match status" value="1"/>
</dbReference>
<evidence type="ECO:0000259" key="5">
    <source>
        <dbReference type="Pfam" id="PF03717"/>
    </source>
</evidence>
<dbReference type="InterPro" id="IPR012338">
    <property type="entry name" value="Beta-lactam/transpept-like"/>
</dbReference>
<dbReference type="InterPro" id="IPR036138">
    <property type="entry name" value="PBP_dimer_sf"/>
</dbReference>
<evidence type="ECO:0000313" key="7">
    <source>
        <dbReference type="Proteomes" id="UP000242636"/>
    </source>
</evidence>
<feature type="domain" description="Penicillin-binding protein transpeptidase" evidence="4">
    <location>
        <begin position="262"/>
        <end position="571"/>
    </location>
</feature>
<evidence type="ECO:0000313" key="6">
    <source>
        <dbReference type="EMBL" id="OOV34913.1"/>
    </source>
</evidence>
<evidence type="ECO:0008006" key="8">
    <source>
        <dbReference type="Google" id="ProtNLM"/>
    </source>
</evidence>
<protein>
    <recommendedName>
        <fullName evidence="8">Cell division protein FtsI</fullName>
    </recommendedName>
</protein>
<dbReference type="Gene3D" id="3.40.710.10">
    <property type="entry name" value="DD-peptidase/beta-lactamase superfamily"/>
    <property type="match status" value="1"/>
</dbReference>
<comment type="subcellular location">
    <subcellularLocation>
        <location evidence="1">Membrane</location>
    </subcellularLocation>
</comment>
<evidence type="ECO:0000259" key="4">
    <source>
        <dbReference type="Pfam" id="PF00905"/>
    </source>
</evidence>
<dbReference type="GO" id="GO:0071555">
    <property type="term" value="P:cell wall organization"/>
    <property type="evidence" value="ECO:0007669"/>
    <property type="project" value="TreeGrafter"/>
</dbReference>
<comment type="caution">
    <text evidence="6">The sequence shown here is derived from an EMBL/GenBank/DDBJ whole genome shotgun (WGS) entry which is preliminary data.</text>
</comment>
<name>A0A1T1D2Q3_9SYNE</name>
<comment type="similarity">
    <text evidence="2">Belongs to the transpeptidase family.</text>
</comment>
<evidence type="ECO:0000256" key="1">
    <source>
        <dbReference type="ARBA" id="ARBA00004370"/>
    </source>
</evidence>
<organism evidence="6 7">
    <name type="scientific">Candidatus Synechococcus spongiarum LMB bulk15M</name>
    <dbReference type="NCBI Taxonomy" id="1943582"/>
    <lineage>
        <taxon>Bacteria</taxon>
        <taxon>Bacillati</taxon>
        <taxon>Cyanobacteriota</taxon>
        <taxon>Cyanophyceae</taxon>
        <taxon>Synechococcales</taxon>
        <taxon>Synechococcaceae</taxon>
        <taxon>Synechococcus</taxon>
    </lineage>
</organism>
<gene>
    <name evidence="6" type="ORF">BV61_01810</name>
</gene>
<dbReference type="Proteomes" id="UP000242636">
    <property type="component" value="Unassembled WGS sequence"/>
</dbReference>
<keyword evidence="3" id="KW-0472">Membrane</keyword>
<evidence type="ECO:0000256" key="3">
    <source>
        <dbReference type="ARBA" id="ARBA00023136"/>
    </source>
</evidence>
<dbReference type="InterPro" id="IPR050515">
    <property type="entry name" value="Beta-lactam/transpept"/>
</dbReference>
<dbReference type="PANTHER" id="PTHR30627">
    <property type="entry name" value="PEPTIDOGLYCAN D,D-TRANSPEPTIDASE"/>
    <property type="match status" value="1"/>
</dbReference>
<sequence length="587" mass="64856">MGRSRRQPQRPGPASSMQMRLVLLFFLLLLPLLGLAGRLFWLQLVQGDVLARQARSRQRPSANSLSIRRPIVDRQGEVLAWDEMRVRIWAHPVYFQFPGDRDGQKRSAAEVSQRLAPVLNLPVAELEQRLSGQAGSIRLMEHLSVKKGELVKALGISGLDVEVYPQRRYPQGELFANVVGFLNLERQPQAGLESSLNDQLRQGERNPWLLRSGHGAVLPVNLSMGDIRQDTVQLQLSLDTRLQRAAHAALSVAMEQWKAARGAVMVMDVHNGELLALASQPGYDPSRFWQASPRHFREWSVEDLYEPGSTFKPINLVIALEEGLIDENSTVNDTGSVVVESWTLHNNQDKIHGVITMPQVLQVSSNVGMVEIMLQLSRQRYWQRLHNLGIQQAPDTDLPGATAGQLKSPQIFRSNPIHAATASFGQGIAVTPLKLLQLHAALANGGWLVRPHVVQGLRNVDTTVTTTRPPQRKRIFQEASTATVRNWMDVATTLSHVPVAGIPPYPAAGKTGTSQKARQGSYEPEVVTTSFVAHLPTDHPRFVVLALVDEPRGEETYGATVALPVAYRVIESMAALDNLLPVHDAAG</sequence>
<dbReference type="SUPFAM" id="SSF56519">
    <property type="entry name" value="Penicillin binding protein dimerisation domain"/>
    <property type="match status" value="1"/>
</dbReference>
<accession>A0A1T1D2Q3</accession>
<dbReference type="EMBL" id="MWLD01000021">
    <property type="protein sequence ID" value="OOV34913.1"/>
    <property type="molecule type" value="Genomic_DNA"/>
</dbReference>
<feature type="domain" description="Penicillin-binding protein dimerisation" evidence="5">
    <location>
        <begin position="69"/>
        <end position="201"/>
    </location>
</feature>
<dbReference type="Gene3D" id="3.30.450.330">
    <property type="match status" value="1"/>
</dbReference>
<keyword evidence="7" id="KW-1185">Reference proteome</keyword>
<dbReference type="GO" id="GO:0005886">
    <property type="term" value="C:plasma membrane"/>
    <property type="evidence" value="ECO:0007669"/>
    <property type="project" value="TreeGrafter"/>
</dbReference>
<dbReference type="Gene3D" id="3.90.1310.10">
    <property type="entry name" value="Penicillin-binding protein 2a (Domain 2)"/>
    <property type="match status" value="1"/>
</dbReference>
<dbReference type="AlphaFoldDB" id="A0A1T1D2Q3"/>
<proteinExistence type="inferred from homology"/>
<reference evidence="6 7" key="1">
    <citation type="submission" date="2017-02" db="EMBL/GenBank/DDBJ databases">
        <title>Draft Genome Sequences of 'Candidatus Synechococcus spongiarum', Cyanobacterial Symbionts of the Mediterranean Sponge Aplysina aerophoba from two locations.</title>
        <authorList>
            <person name="Slaby B.M."/>
            <person name="Hentschel U."/>
        </authorList>
    </citation>
    <scope>NUCLEOTIDE SEQUENCE [LARGE SCALE GENOMIC DNA]</scope>
    <source>
        <strain evidence="6">LMB bulk15M</strain>
    </source>
</reference>
<dbReference type="GO" id="GO:0008658">
    <property type="term" value="F:penicillin binding"/>
    <property type="evidence" value="ECO:0007669"/>
    <property type="project" value="InterPro"/>
</dbReference>
<dbReference type="SUPFAM" id="SSF56601">
    <property type="entry name" value="beta-lactamase/transpeptidase-like"/>
    <property type="match status" value="1"/>
</dbReference>
<dbReference type="Pfam" id="PF00905">
    <property type="entry name" value="Transpeptidase"/>
    <property type="match status" value="1"/>
</dbReference>
<dbReference type="PANTHER" id="PTHR30627:SF1">
    <property type="entry name" value="PEPTIDOGLYCAN D,D-TRANSPEPTIDASE FTSI"/>
    <property type="match status" value="1"/>
</dbReference>
<dbReference type="InterPro" id="IPR001460">
    <property type="entry name" value="PCN-bd_Tpept"/>
</dbReference>
<dbReference type="InterPro" id="IPR005311">
    <property type="entry name" value="PBP_dimer"/>
</dbReference>
<evidence type="ECO:0000256" key="2">
    <source>
        <dbReference type="ARBA" id="ARBA00007171"/>
    </source>
</evidence>